<sequence length="86" mass="9503">MTKTYAIIVCFLLILGLQDGAKSRELEPARNADPLSSSALGSLSPAPYHLECISEEQCYEYKCEDPHCIMHCVQATCQCSCGIKFK</sequence>
<accession>A0A498IEW4</accession>
<keyword evidence="3" id="KW-1185">Reference proteome</keyword>
<evidence type="ECO:0000313" key="3">
    <source>
        <dbReference type="Proteomes" id="UP000290289"/>
    </source>
</evidence>
<proteinExistence type="predicted"/>
<evidence type="ECO:0000313" key="2">
    <source>
        <dbReference type="EMBL" id="RXH81539.1"/>
    </source>
</evidence>
<keyword evidence="1" id="KW-0732">Signal</keyword>
<gene>
    <name evidence="2" type="ORF">DVH24_034960</name>
</gene>
<dbReference type="EMBL" id="RDQH01000338">
    <property type="protein sequence ID" value="RXH81539.1"/>
    <property type="molecule type" value="Genomic_DNA"/>
</dbReference>
<comment type="caution">
    <text evidence="2">The sequence shown here is derived from an EMBL/GenBank/DDBJ whole genome shotgun (WGS) entry which is preliminary data.</text>
</comment>
<name>A0A498IEW4_MALDO</name>
<organism evidence="2 3">
    <name type="scientific">Malus domestica</name>
    <name type="common">Apple</name>
    <name type="synonym">Pyrus malus</name>
    <dbReference type="NCBI Taxonomy" id="3750"/>
    <lineage>
        <taxon>Eukaryota</taxon>
        <taxon>Viridiplantae</taxon>
        <taxon>Streptophyta</taxon>
        <taxon>Embryophyta</taxon>
        <taxon>Tracheophyta</taxon>
        <taxon>Spermatophyta</taxon>
        <taxon>Magnoliopsida</taxon>
        <taxon>eudicotyledons</taxon>
        <taxon>Gunneridae</taxon>
        <taxon>Pentapetalae</taxon>
        <taxon>rosids</taxon>
        <taxon>fabids</taxon>
        <taxon>Rosales</taxon>
        <taxon>Rosaceae</taxon>
        <taxon>Amygdaloideae</taxon>
        <taxon>Maleae</taxon>
        <taxon>Malus</taxon>
    </lineage>
</organism>
<dbReference type="Proteomes" id="UP000290289">
    <property type="component" value="Chromosome 12"/>
</dbReference>
<feature type="chain" id="PRO_5019780489" evidence="1">
    <location>
        <begin position="24"/>
        <end position="86"/>
    </location>
</feature>
<dbReference type="AlphaFoldDB" id="A0A498IEW4"/>
<protein>
    <submittedName>
        <fullName evidence="2">Uncharacterized protein</fullName>
    </submittedName>
</protein>
<evidence type="ECO:0000256" key="1">
    <source>
        <dbReference type="SAM" id="SignalP"/>
    </source>
</evidence>
<feature type="signal peptide" evidence="1">
    <location>
        <begin position="1"/>
        <end position="23"/>
    </location>
</feature>
<reference evidence="2 3" key="1">
    <citation type="submission" date="2018-10" db="EMBL/GenBank/DDBJ databases">
        <title>A high-quality apple genome assembly.</title>
        <authorList>
            <person name="Hu J."/>
        </authorList>
    </citation>
    <scope>NUCLEOTIDE SEQUENCE [LARGE SCALE GENOMIC DNA]</scope>
    <source>
        <strain evidence="3">cv. HFTH1</strain>
        <tissue evidence="2">Young leaf</tissue>
    </source>
</reference>